<evidence type="ECO:0000313" key="4">
    <source>
        <dbReference type="Proteomes" id="UP000037784"/>
    </source>
</evidence>
<keyword evidence="1" id="KW-0092">Biotin</keyword>
<dbReference type="PANTHER" id="PTHR45266">
    <property type="entry name" value="OXALOACETATE DECARBOXYLASE ALPHA CHAIN"/>
    <property type="match status" value="1"/>
</dbReference>
<dbReference type="InParanoid" id="A0A0M8K849"/>
<evidence type="ECO:0000256" key="1">
    <source>
        <dbReference type="ARBA" id="ARBA00023267"/>
    </source>
</evidence>
<dbReference type="PROSITE" id="PS50968">
    <property type="entry name" value="BIOTINYL_LIPOYL"/>
    <property type="match status" value="1"/>
</dbReference>
<reference evidence="3 4" key="1">
    <citation type="journal article" date="2015" name="Genome Announc.">
        <title>Draft Genome Sequence of a Heterotrophic Facultative Anaerobic Thermophilic Bacterium, Ardenticatena maritima Strain 110ST.</title>
        <authorList>
            <person name="Kawaichi S."/>
            <person name="Yoshida T."/>
            <person name="Sako Y."/>
            <person name="Nakamura R."/>
        </authorList>
    </citation>
    <scope>NUCLEOTIDE SEQUENCE [LARGE SCALE GENOMIC DNA]</scope>
    <source>
        <strain evidence="3 4">110S</strain>
    </source>
</reference>
<protein>
    <recommendedName>
        <fullName evidence="2">Lipoyl-binding domain-containing protein</fullName>
    </recommendedName>
</protein>
<reference evidence="4" key="2">
    <citation type="submission" date="2015-08" db="EMBL/GenBank/DDBJ databases">
        <title>Draft Genome Sequence of a Heterotrophic Facultative Anaerobic Bacterium Ardenticatena maritima Strain 110S.</title>
        <authorList>
            <person name="Kawaichi S."/>
            <person name="Yoshida T."/>
            <person name="Sako Y."/>
            <person name="Nakamura R."/>
        </authorList>
    </citation>
    <scope>NUCLEOTIDE SEQUENCE [LARGE SCALE GENOMIC DNA]</scope>
    <source>
        <strain evidence="4">110S</strain>
    </source>
</reference>
<dbReference type="Pfam" id="PF00364">
    <property type="entry name" value="Biotin_lipoyl"/>
    <property type="match status" value="1"/>
</dbReference>
<dbReference type="Proteomes" id="UP000037784">
    <property type="component" value="Unassembled WGS sequence"/>
</dbReference>
<name>A0A0M8K849_9CHLR</name>
<feature type="domain" description="Lipoyl-binding" evidence="2">
    <location>
        <begin position="83"/>
        <end position="160"/>
    </location>
</feature>
<dbReference type="InterPro" id="IPR000089">
    <property type="entry name" value="Biotin_lipoyl"/>
</dbReference>
<evidence type="ECO:0000259" key="2">
    <source>
        <dbReference type="PROSITE" id="PS50968"/>
    </source>
</evidence>
<sequence>MERYYEYNGEIYTVRIESLGETFRITIGDRQYTVEAALVETGRLRAIVEGRHLDIVTARQNRNRYVALDGETYHLRQLASKRKRRVGEQGGGSLEAQMPGQVVSVLVEEGQAVQAGQPLIILEAMKMELRITAPADGIVTKLYCQPGDVVERGQKLVDVSDEA</sequence>
<comment type="caution">
    <text evidence="3">The sequence shown here is derived from an EMBL/GenBank/DDBJ whole genome shotgun (WGS) entry which is preliminary data.</text>
</comment>
<keyword evidence="4" id="KW-1185">Reference proteome</keyword>
<dbReference type="EMBL" id="BBZA01000055">
    <property type="protein sequence ID" value="GAP62409.1"/>
    <property type="molecule type" value="Genomic_DNA"/>
</dbReference>
<dbReference type="AlphaFoldDB" id="A0A0M8K849"/>
<dbReference type="SUPFAM" id="SSF51230">
    <property type="entry name" value="Single hybrid motif"/>
    <property type="match status" value="1"/>
</dbReference>
<organism evidence="3 4">
    <name type="scientific">Ardenticatena maritima</name>
    <dbReference type="NCBI Taxonomy" id="872965"/>
    <lineage>
        <taxon>Bacteria</taxon>
        <taxon>Bacillati</taxon>
        <taxon>Chloroflexota</taxon>
        <taxon>Ardenticatenia</taxon>
        <taxon>Ardenticatenales</taxon>
        <taxon>Ardenticatenaceae</taxon>
        <taxon>Ardenticatena</taxon>
    </lineage>
</organism>
<proteinExistence type="predicted"/>
<dbReference type="OrthoDB" id="3730619at2"/>
<dbReference type="CDD" id="cd06850">
    <property type="entry name" value="biotinyl_domain"/>
    <property type="match status" value="1"/>
</dbReference>
<evidence type="ECO:0000313" key="3">
    <source>
        <dbReference type="EMBL" id="GAP62409.1"/>
    </source>
</evidence>
<dbReference type="PANTHER" id="PTHR45266:SF3">
    <property type="entry name" value="OXALOACETATE DECARBOXYLASE ALPHA CHAIN"/>
    <property type="match status" value="1"/>
</dbReference>
<accession>A0A0M8K849</accession>
<dbReference type="Gene3D" id="2.40.50.100">
    <property type="match status" value="1"/>
</dbReference>
<dbReference type="InterPro" id="IPR001882">
    <property type="entry name" value="Biotin_BS"/>
</dbReference>
<dbReference type="InterPro" id="IPR050709">
    <property type="entry name" value="Biotin_Carboxyl_Carrier/Decarb"/>
</dbReference>
<gene>
    <name evidence="3" type="ORF">ARMA_0832</name>
</gene>
<dbReference type="RefSeq" id="WP_054492340.1">
    <property type="nucleotide sequence ID" value="NZ_BBZA01000055.1"/>
</dbReference>
<dbReference type="FunFam" id="2.40.50.100:FF:000003">
    <property type="entry name" value="Acetyl-CoA carboxylase biotin carboxyl carrier protein"/>
    <property type="match status" value="1"/>
</dbReference>
<dbReference type="PROSITE" id="PS00188">
    <property type="entry name" value="BIOTIN"/>
    <property type="match status" value="1"/>
</dbReference>
<dbReference type="InterPro" id="IPR011053">
    <property type="entry name" value="Single_hybrid_motif"/>
</dbReference>